<organism evidence="3">
    <name type="scientific">freshwater metagenome</name>
    <dbReference type="NCBI Taxonomy" id="449393"/>
    <lineage>
        <taxon>unclassified sequences</taxon>
        <taxon>metagenomes</taxon>
        <taxon>ecological metagenomes</taxon>
    </lineage>
</organism>
<protein>
    <recommendedName>
        <fullName evidence="4">WYL domain-containing protein</fullName>
    </recommendedName>
</protein>
<dbReference type="PIRSF" id="PIRSF016838">
    <property type="entry name" value="PafC"/>
    <property type="match status" value="1"/>
</dbReference>
<evidence type="ECO:0008006" key="4">
    <source>
        <dbReference type="Google" id="ProtNLM"/>
    </source>
</evidence>
<evidence type="ECO:0000259" key="2">
    <source>
        <dbReference type="Pfam" id="PF19187"/>
    </source>
</evidence>
<dbReference type="PANTHER" id="PTHR34580">
    <property type="match status" value="1"/>
</dbReference>
<dbReference type="EMBL" id="JNSK01000187">
    <property type="protein sequence ID" value="KGA12982.1"/>
    <property type="molecule type" value="Genomic_DNA"/>
</dbReference>
<dbReference type="InterPro" id="IPR028349">
    <property type="entry name" value="PafC-like"/>
</dbReference>
<dbReference type="PROSITE" id="PS52050">
    <property type="entry name" value="WYL"/>
    <property type="match status" value="1"/>
</dbReference>
<reference evidence="3" key="1">
    <citation type="submission" date="2014-05" db="EMBL/GenBank/DDBJ databases">
        <title>Key roles for freshwater Actinobacteria revealed by deep metagenomic sequencing.</title>
        <authorList>
            <person name="Ghai R."/>
            <person name="Mizuno C.M."/>
            <person name="Picazo A."/>
            <person name="Camacho A."/>
            <person name="Rodriguez-Valera F."/>
        </authorList>
    </citation>
    <scope>NUCLEOTIDE SEQUENCE</scope>
</reference>
<feature type="domain" description="PafC HTH" evidence="2">
    <location>
        <begin position="11"/>
        <end position="115"/>
    </location>
</feature>
<dbReference type="AlphaFoldDB" id="A0A094PPI6"/>
<dbReference type="InterPro" id="IPR051534">
    <property type="entry name" value="CBASS_pafABC_assoc_protein"/>
</dbReference>
<gene>
    <name evidence="3" type="ORF">GM50_23375</name>
</gene>
<proteinExistence type="predicted"/>
<dbReference type="PANTHER" id="PTHR34580:SF1">
    <property type="entry name" value="PROTEIN PAFC"/>
    <property type="match status" value="1"/>
</dbReference>
<accession>A0A094PPI6</accession>
<sequence>MVKKFSAPLERTARLLDLVPYISSHQGVSLKELSLIFGVTQAQMTDDLTTLWMCGLPGYTPLELMDLDFESGFVTIHNAETLAKPRSITFEEGAALLLGLDLLRSSISPDRSDLLMLIQQLSLRLSTLINLPSALSATPAANQQHTSEILRAIKSKSGVEISYHSLYRDELSTRRIYPIEVIESDGHQYLSSYCYTASDFRQFRIDRIQSAQSFVIDAEIPSPKFEATSFTSSIEVIAPSREISERFKVDELQVNSTFEFESYSQQWIQRAVIASGGGVSLNSPSDIRSAIATVAQSMLDRYKEG</sequence>
<name>A0A094PPI6_9ZZZZ</name>
<dbReference type="InterPro" id="IPR026881">
    <property type="entry name" value="WYL_dom"/>
</dbReference>
<comment type="caution">
    <text evidence="3">The sequence shown here is derived from an EMBL/GenBank/DDBJ whole genome shotgun (WGS) entry which is preliminary data.</text>
</comment>
<dbReference type="Pfam" id="PF19187">
    <property type="entry name" value="HTH_PafC"/>
    <property type="match status" value="1"/>
</dbReference>
<dbReference type="Pfam" id="PF13280">
    <property type="entry name" value="WYL"/>
    <property type="match status" value="1"/>
</dbReference>
<evidence type="ECO:0000259" key="1">
    <source>
        <dbReference type="Pfam" id="PF13280"/>
    </source>
</evidence>
<dbReference type="InterPro" id="IPR043839">
    <property type="entry name" value="PafC_HTH"/>
</dbReference>
<evidence type="ECO:0000313" key="3">
    <source>
        <dbReference type="EMBL" id="KGA12982.1"/>
    </source>
</evidence>
<feature type="domain" description="WYL" evidence="1">
    <location>
        <begin position="145"/>
        <end position="212"/>
    </location>
</feature>